<protein>
    <submittedName>
        <fullName evidence="1">Uncharacterized protein</fullName>
    </submittedName>
</protein>
<name>A0A6C0LFX1_9ZZZZ</name>
<proteinExistence type="predicted"/>
<sequence>MEENLNLLTKCYITNCNKESKKRNKIRDIWLNNSNKLYLDYINKIITKKQYDLKLTKLDNEYHNSIEKINLHKCEIDKCYNLVKNHLNYLSDKNKITKKNNYNIDDYLKILNINRQNIIKPI</sequence>
<dbReference type="AlphaFoldDB" id="A0A6C0LFX1"/>
<evidence type="ECO:0000313" key="1">
    <source>
        <dbReference type="EMBL" id="QHU29453.1"/>
    </source>
</evidence>
<organism evidence="1">
    <name type="scientific">viral metagenome</name>
    <dbReference type="NCBI Taxonomy" id="1070528"/>
    <lineage>
        <taxon>unclassified sequences</taxon>
        <taxon>metagenomes</taxon>
        <taxon>organismal metagenomes</taxon>
    </lineage>
</organism>
<dbReference type="EMBL" id="MN740489">
    <property type="protein sequence ID" value="QHU29453.1"/>
    <property type="molecule type" value="Genomic_DNA"/>
</dbReference>
<accession>A0A6C0LFX1</accession>
<reference evidence="1" key="1">
    <citation type="journal article" date="2020" name="Nature">
        <title>Giant virus diversity and host interactions through global metagenomics.</title>
        <authorList>
            <person name="Schulz F."/>
            <person name="Roux S."/>
            <person name="Paez-Espino D."/>
            <person name="Jungbluth S."/>
            <person name="Walsh D.A."/>
            <person name="Denef V.J."/>
            <person name="McMahon K.D."/>
            <person name="Konstantinidis K.T."/>
            <person name="Eloe-Fadrosh E.A."/>
            <person name="Kyrpides N.C."/>
            <person name="Woyke T."/>
        </authorList>
    </citation>
    <scope>NUCLEOTIDE SEQUENCE</scope>
    <source>
        <strain evidence="1">GVMAG-M-3300027804-48</strain>
    </source>
</reference>